<dbReference type="AlphaFoldDB" id="Q2RPX6"/>
<keyword evidence="4" id="KW-0223">Dioxygenase</keyword>
<dbReference type="PATRIC" id="fig|269796.9.peg.3133"/>
<dbReference type="Proteomes" id="UP000001929">
    <property type="component" value="Chromosome"/>
</dbReference>
<name>Q2RPX6_RHORT</name>
<dbReference type="Pfam" id="PF13640">
    <property type="entry name" value="2OG-FeII_Oxy_3"/>
    <property type="match status" value="1"/>
</dbReference>
<dbReference type="PROSITE" id="PS51471">
    <property type="entry name" value="FE2OG_OXY"/>
    <property type="match status" value="1"/>
</dbReference>
<dbReference type="eggNOG" id="COG3751">
    <property type="taxonomic scope" value="Bacteria"/>
</dbReference>
<keyword evidence="2" id="KW-0479">Metal-binding</keyword>
<feature type="domain" description="Fe2OG dioxygenase" evidence="7">
    <location>
        <begin position="97"/>
        <end position="208"/>
    </location>
</feature>
<proteinExistence type="predicted"/>
<keyword evidence="9" id="KW-1185">Reference proteome</keyword>
<dbReference type="GO" id="GO:0005506">
    <property type="term" value="F:iron ion binding"/>
    <property type="evidence" value="ECO:0007669"/>
    <property type="project" value="InterPro"/>
</dbReference>
<organism evidence="8 9">
    <name type="scientific">Rhodospirillum rubrum (strain ATCC 11170 / ATH 1.1.1 / DSM 467 / LMG 4362 / NCIMB 8255 / S1)</name>
    <dbReference type="NCBI Taxonomy" id="269796"/>
    <lineage>
        <taxon>Bacteria</taxon>
        <taxon>Pseudomonadati</taxon>
        <taxon>Pseudomonadota</taxon>
        <taxon>Alphaproteobacteria</taxon>
        <taxon>Rhodospirillales</taxon>
        <taxon>Rhodospirillaceae</taxon>
        <taxon>Rhodospirillum</taxon>
    </lineage>
</organism>
<dbReference type="SMART" id="SM00702">
    <property type="entry name" value="P4Hc"/>
    <property type="match status" value="1"/>
</dbReference>
<evidence type="ECO:0000256" key="5">
    <source>
        <dbReference type="ARBA" id="ARBA00023002"/>
    </source>
</evidence>
<evidence type="ECO:0000256" key="4">
    <source>
        <dbReference type="ARBA" id="ARBA00022964"/>
    </source>
</evidence>
<evidence type="ECO:0000256" key="6">
    <source>
        <dbReference type="ARBA" id="ARBA00023004"/>
    </source>
</evidence>
<keyword evidence="3" id="KW-0847">Vitamin C</keyword>
<dbReference type="GO" id="GO:0051213">
    <property type="term" value="F:dioxygenase activity"/>
    <property type="evidence" value="ECO:0007669"/>
    <property type="project" value="UniProtKB-KW"/>
</dbReference>
<protein>
    <submittedName>
        <fullName evidence="8">Prolyl 4-hydroxylase, alpha subunit</fullName>
    </submittedName>
</protein>
<evidence type="ECO:0000313" key="8">
    <source>
        <dbReference type="EMBL" id="ABC23819.1"/>
    </source>
</evidence>
<evidence type="ECO:0000256" key="2">
    <source>
        <dbReference type="ARBA" id="ARBA00022723"/>
    </source>
</evidence>
<accession>Q2RPX6</accession>
<dbReference type="STRING" id="269796.Rru_A3024"/>
<dbReference type="GO" id="GO:0016705">
    <property type="term" value="F:oxidoreductase activity, acting on paired donors, with incorporation or reduction of molecular oxygen"/>
    <property type="evidence" value="ECO:0007669"/>
    <property type="project" value="InterPro"/>
</dbReference>
<dbReference type="EnsemblBacteria" id="ABC23819">
    <property type="protein sequence ID" value="ABC23819"/>
    <property type="gene ID" value="Rru_A3024"/>
</dbReference>
<dbReference type="InterPro" id="IPR005123">
    <property type="entry name" value="Oxoglu/Fe-dep_dioxygenase_dom"/>
</dbReference>
<evidence type="ECO:0000259" key="7">
    <source>
        <dbReference type="PROSITE" id="PS51471"/>
    </source>
</evidence>
<keyword evidence="5" id="KW-0560">Oxidoreductase</keyword>
<evidence type="ECO:0000256" key="1">
    <source>
        <dbReference type="ARBA" id="ARBA00001961"/>
    </source>
</evidence>
<dbReference type="InterPro" id="IPR044862">
    <property type="entry name" value="Pro_4_hyd_alph_FE2OG_OXY"/>
</dbReference>
<dbReference type="InterPro" id="IPR006620">
    <property type="entry name" value="Pro_4_hyd_alph"/>
</dbReference>
<dbReference type="KEGG" id="rru:Rru_A3024"/>
<comment type="cofactor">
    <cofactor evidence="1">
        <name>L-ascorbate</name>
        <dbReference type="ChEBI" id="CHEBI:38290"/>
    </cofactor>
</comment>
<evidence type="ECO:0000313" key="9">
    <source>
        <dbReference type="Proteomes" id="UP000001929"/>
    </source>
</evidence>
<keyword evidence="6" id="KW-0408">Iron</keyword>
<dbReference type="HOGENOM" id="CLU_077684_1_0_5"/>
<sequence length="208" mass="22712">MTSALPTAEPPAASGLLLPYHTQADWLPPDLADALLDHAIANEARFQPGSIMQSGRLTVDETIRQVSVLEHLGPFQERVTEAALAAKPLLETLFGIPAFTASRVEIELAAHGDGAHFQQHIDTFVVVNKRPNPRILTLVLYLHRRPRRFAGGALRLHALGGAAIRDIAPDHNLLAAFPSFAPHSVQRLTCPGGAFADRRFAVNIWIHR</sequence>
<dbReference type="Gene3D" id="2.60.120.620">
    <property type="entry name" value="q2cbj1_9rhob like domain"/>
    <property type="match status" value="1"/>
</dbReference>
<evidence type="ECO:0000256" key="3">
    <source>
        <dbReference type="ARBA" id="ARBA00022896"/>
    </source>
</evidence>
<gene>
    <name evidence="8" type="ordered locus">Rru_A3024</name>
</gene>
<reference evidence="8 9" key="1">
    <citation type="journal article" date="2011" name="Stand. Genomic Sci.">
        <title>Complete genome sequence of Rhodospirillum rubrum type strain (S1).</title>
        <authorList>
            <person name="Munk A.C."/>
            <person name="Copeland A."/>
            <person name="Lucas S."/>
            <person name="Lapidus A."/>
            <person name="Del Rio T.G."/>
            <person name="Barry K."/>
            <person name="Detter J.C."/>
            <person name="Hammon N."/>
            <person name="Israni S."/>
            <person name="Pitluck S."/>
            <person name="Brettin T."/>
            <person name="Bruce D."/>
            <person name="Han C."/>
            <person name="Tapia R."/>
            <person name="Gilna P."/>
            <person name="Schmutz J."/>
            <person name="Larimer F."/>
            <person name="Land M."/>
            <person name="Kyrpides N.C."/>
            <person name="Mavromatis K."/>
            <person name="Richardson P."/>
            <person name="Rohde M."/>
            <person name="Goker M."/>
            <person name="Klenk H.P."/>
            <person name="Zhang Y."/>
            <person name="Roberts G.P."/>
            <person name="Reslewic S."/>
            <person name="Schwartz D.C."/>
        </authorList>
    </citation>
    <scope>NUCLEOTIDE SEQUENCE [LARGE SCALE GENOMIC DNA]</scope>
    <source>
        <strain evidence="9">ATCC 11170 / ATH 1.1.1 / DSM 467 / LMG 4362 / NCIMB 8255 / S1</strain>
    </source>
</reference>
<dbReference type="GO" id="GO:0031418">
    <property type="term" value="F:L-ascorbic acid binding"/>
    <property type="evidence" value="ECO:0007669"/>
    <property type="project" value="UniProtKB-KW"/>
</dbReference>
<dbReference type="EMBL" id="CP000230">
    <property type="protein sequence ID" value="ABC23819.1"/>
    <property type="molecule type" value="Genomic_DNA"/>
</dbReference>